<organism evidence="11 12">
    <name type="scientific">Atta colombica</name>
    <dbReference type="NCBI Taxonomy" id="520822"/>
    <lineage>
        <taxon>Eukaryota</taxon>
        <taxon>Metazoa</taxon>
        <taxon>Ecdysozoa</taxon>
        <taxon>Arthropoda</taxon>
        <taxon>Hexapoda</taxon>
        <taxon>Insecta</taxon>
        <taxon>Pterygota</taxon>
        <taxon>Neoptera</taxon>
        <taxon>Endopterygota</taxon>
        <taxon>Hymenoptera</taxon>
        <taxon>Apocrita</taxon>
        <taxon>Aculeata</taxon>
        <taxon>Formicoidea</taxon>
        <taxon>Formicidae</taxon>
        <taxon>Myrmicinae</taxon>
        <taxon>Atta</taxon>
    </lineage>
</organism>
<dbReference type="Pfam" id="PF00868">
    <property type="entry name" value="Transglut_N"/>
    <property type="match status" value="1"/>
</dbReference>
<feature type="binding site" evidence="9">
    <location>
        <position position="409"/>
    </location>
    <ligand>
        <name>Ca(2+)</name>
        <dbReference type="ChEBI" id="CHEBI:29108"/>
    </ligand>
</feature>
<feature type="active site" evidence="8">
    <location>
        <position position="369"/>
    </location>
</feature>
<evidence type="ECO:0000256" key="4">
    <source>
        <dbReference type="ARBA" id="ARBA00022837"/>
    </source>
</evidence>
<keyword evidence="5" id="KW-0012">Acyltransferase</keyword>
<dbReference type="PROSITE" id="PS00547">
    <property type="entry name" value="TRANSGLUTAMINASES"/>
    <property type="match status" value="1"/>
</dbReference>
<keyword evidence="4 9" id="KW-0106">Calcium</keyword>
<dbReference type="InterPro" id="IPR001102">
    <property type="entry name" value="Transglutaminase_N"/>
</dbReference>
<keyword evidence="3 9" id="KW-0479">Metal-binding</keyword>
<feature type="binding site" evidence="9">
    <location>
        <position position="471"/>
    </location>
    <ligand>
        <name>Ca(2+)</name>
        <dbReference type="ChEBI" id="CHEBI:29108"/>
    </ligand>
</feature>
<comment type="cofactor">
    <cofactor evidence="9">
        <name>Ca(2+)</name>
        <dbReference type="ChEBI" id="CHEBI:29108"/>
    </cofactor>
    <text evidence="9">Binds 1 Ca(2+) ion per subunit.</text>
</comment>
<dbReference type="InterPro" id="IPR023608">
    <property type="entry name" value="Transglutaminase_animal"/>
</dbReference>
<dbReference type="InterPro" id="IPR038765">
    <property type="entry name" value="Papain-like_cys_pep_sf"/>
</dbReference>
<dbReference type="AlphaFoldDB" id="A0A195BUU7"/>
<comment type="catalytic activity">
    <reaction evidence="7">
        <text>L-glutaminyl-[protein] + L-lysyl-[protein] = [protein]-L-lysyl-N(6)-5-L-glutamyl-[protein] + NH4(+)</text>
        <dbReference type="Rhea" id="RHEA:54816"/>
        <dbReference type="Rhea" id="RHEA-COMP:9752"/>
        <dbReference type="Rhea" id="RHEA-COMP:10207"/>
        <dbReference type="Rhea" id="RHEA-COMP:14005"/>
        <dbReference type="ChEBI" id="CHEBI:28938"/>
        <dbReference type="ChEBI" id="CHEBI:29969"/>
        <dbReference type="ChEBI" id="CHEBI:30011"/>
        <dbReference type="ChEBI" id="CHEBI:138370"/>
        <dbReference type="EC" id="2.3.2.13"/>
    </reaction>
</comment>
<feature type="domain" description="Transglutaminase-like" evidence="10">
    <location>
        <begin position="274"/>
        <end position="372"/>
    </location>
</feature>
<dbReference type="InterPro" id="IPR002931">
    <property type="entry name" value="Transglutaminase-like"/>
</dbReference>
<dbReference type="Gene3D" id="2.60.40.10">
    <property type="entry name" value="Immunoglobulins"/>
    <property type="match status" value="3"/>
</dbReference>
<evidence type="ECO:0000256" key="3">
    <source>
        <dbReference type="ARBA" id="ARBA00022723"/>
    </source>
</evidence>
<dbReference type="SUPFAM" id="SSF81296">
    <property type="entry name" value="E set domains"/>
    <property type="match status" value="1"/>
</dbReference>
<dbReference type="SMART" id="SM00460">
    <property type="entry name" value="TGc"/>
    <property type="match status" value="1"/>
</dbReference>
<keyword evidence="12" id="KW-1185">Reference proteome</keyword>
<evidence type="ECO:0000259" key="10">
    <source>
        <dbReference type="SMART" id="SM00460"/>
    </source>
</evidence>
<evidence type="ECO:0000256" key="1">
    <source>
        <dbReference type="ARBA" id="ARBA00005968"/>
    </source>
</evidence>
<dbReference type="PIRSF" id="PIRSF000459">
    <property type="entry name" value="TGM_EBP42"/>
    <property type="match status" value="1"/>
</dbReference>
<feature type="active site" evidence="8">
    <location>
        <position position="282"/>
    </location>
</feature>
<dbReference type="FunFam" id="2.60.40.10:FF:000090">
    <property type="entry name" value="Protein-glutamine gamma-glutamyltransferase 2"/>
    <property type="match status" value="1"/>
</dbReference>
<dbReference type="GO" id="GO:0003810">
    <property type="term" value="F:protein-glutamine gamma-glutamyltransferase activity"/>
    <property type="evidence" value="ECO:0007669"/>
    <property type="project" value="UniProtKB-EC"/>
</dbReference>
<evidence type="ECO:0000313" key="11">
    <source>
        <dbReference type="EMBL" id="KYM92394.1"/>
    </source>
</evidence>
<feature type="binding site" evidence="9">
    <location>
        <position position="466"/>
    </location>
    <ligand>
        <name>Ca(2+)</name>
        <dbReference type="ChEBI" id="CHEBI:29108"/>
    </ligand>
</feature>
<dbReference type="GO" id="GO:0046872">
    <property type="term" value="F:metal ion binding"/>
    <property type="evidence" value="ECO:0007669"/>
    <property type="project" value="UniProtKB-KW"/>
</dbReference>
<dbReference type="InterPro" id="IPR050779">
    <property type="entry name" value="Transglutaminase"/>
</dbReference>
<evidence type="ECO:0000256" key="8">
    <source>
        <dbReference type="PIRSR" id="PIRSR000459-1"/>
    </source>
</evidence>
<dbReference type="SUPFAM" id="SSF49309">
    <property type="entry name" value="Transglutaminase, two C-terminal domains"/>
    <property type="match status" value="2"/>
</dbReference>
<keyword evidence="2 11" id="KW-0808">Transferase</keyword>
<dbReference type="PANTHER" id="PTHR11590:SF40">
    <property type="entry name" value="HEMOCYTE PROTEIN-GLUTAMINE GAMMA-GLUTAMYLTRANSFERASE-LIKE PROTEIN"/>
    <property type="match status" value="1"/>
</dbReference>
<feature type="active site" evidence="8">
    <location>
        <position position="346"/>
    </location>
</feature>
<dbReference type="Pfam" id="PF01841">
    <property type="entry name" value="Transglut_core"/>
    <property type="match status" value="1"/>
</dbReference>
<proteinExistence type="inferred from homology"/>
<evidence type="ECO:0000256" key="6">
    <source>
        <dbReference type="ARBA" id="ARBA00024222"/>
    </source>
</evidence>
<dbReference type="InterPro" id="IPR008958">
    <property type="entry name" value="Transglutaminase_C"/>
</dbReference>
<dbReference type="EMBL" id="KQ976401">
    <property type="protein sequence ID" value="KYM92394.1"/>
    <property type="molecule type" value="Genomic_DNA"/>
</dbReference>
<protein>
    <recommendedName>
        <fullName evidence="6">protein-glutamine gamma-glutamyltransferase</fullName>
        <ecNumber evidence="6">2.3.2.13</ecNumber>
    </recommendedName>
</protein>
<dbReference type="InterPro" id="IPR013808">
    <property type="entry name" value="Transglutaminase_AS"/>
</dbReference>
<gene>
    <name evidence="11" type="ORF">ALC53_00849</name>
</gene>
<dbReference type="InterPro" id="IPR036985">
    <property type="entry name" value="Transglutaminase-like_sf"/>
</dbReference>
<dbReference type="Gene3D" id="3.90.260.10">
    <property type="entry name" value="Transglutaminase-like"/>
    <property type="match status" value="1"/>
</dbReference>
<dbReference type="OrthoDB" id="437511at2759"/>
<sequence>MSEEPLEIEAVYLYEKENVEAHRTFNFEIVHQDPAIPVLRRGQTFHMALRFNREYVDETDIVRLLFSFGPNPNVLRGTRGVNTITNREAYLTDLEAWGVRMVGVHGVDLSVEVRSPIDSPVGVWQLNVETTTLGRRKSPNTYSYDKDIYLLFNPWLKEDLVYLEDEQLLDEYILNDVGKIWVGPWGSSRGREWVFGQFDACVLPACQLLLERSGIKAISRGDPVKMVRAISRIINSNDDKGVLTGRWDGEYSDGTAPAAWTGSVPILEQFWETGNEVKYGQCWVFAGVVTTVCRALGIPSRVVSNLVSAHDANASLSVDRYYDLNNEELEYDPNNLMGEDSIWNYHVWNDVWMARPDLPKGYGGWQAIDATPQEQSENFYQCGPASVEAIKEGAVGYNYDVTFMVASVNADLMRWKEDPESDLGYSKIDCNKYHIGRMILTKAPWIFDPNGDKDRQDITSLYKAKEGTEVERLTLYRAVRSTEMAKRFYSLPSPGKEDVEFDLVELERVNIGEPFAVTVNIKNKSDEIRTIQAILSAGSVYYTGVKANLVKRASGDFVLQPNATEQLRLTVTLNDYLDKLVEYCIMKLYCIATVKETRQTWADEDDFQVLKPNIDVKIEGEPVVGQPSIITLSFKNPLKKTLTNCQFNYAGPGLSRNKTLTFRDVGPEENVYVEHQLVPQKPGEQKIIATFTSKELVDITGCATVDVLEAE</sequence>
<dbReference type="STRING" id="520822.A0A195BUU7"/>
<dbReference type="InterPro" id="IPR014756">
    <property type="entry name" value="Ig_E-set"/>
</dbReference>
<dbReference type="Proteomes" id="UP000078540">
    <property type="component" value="Unassembled WGS sequence"/>
</dbReference>
<accession>A0A195BUU7</accession>
<dbReference type="EC" id="2.3.2.13" evidence="6"/>
<dbReference type="InterPro" id="IPR013783">
    <property type="entry name" value="Ig-like_fold"/>
</dbReference>
<comment type="similarity">
    <text evidence="1">Belongs to the transglutaminase superfamily. Transglutaminase family.</text>
</comment>
<evidence type="ECO:0000256" key="5">
    <source>
        <dbReference type="ARBA" id="ARBA00023315"/>
    </source>
</evidence>
<name>A0A195BUU7_9HYME</name>
<dbReference type="FunFam" id="3.90.260.10:FF:000001">
    <property type="entry name" value="Protein-glutamine gamma-glutamyltransferase 2"/>
    <property type="match status" value="1"/>
</dbReference>
<reference evidence="11 12" key="1">
    <citation type="submission" date="2015-09" db="EMBL/GenBank/DDBJ databases">
        <title>Atta colombica WGS genome.</title>
        <authorList>
            <person name="Nygaard S."/>
            <person name="Hu H."/>
            <person name="Boomsma J."/>
            <person name="Zhang G."/>
        </authorList>
    </citation>
    <scope>NUCLEOTIDE SEQUENCE [LARGE SCALE GENOMIC DNA]</scope>
    <source>
        <strain evidence="11">Treedump-2</strain>
        <tissue evidence="11">Whole body</tissue>
    </source>
</reference>
<dbReference type="PANTHER" id="PTHR11590">
    <property type="entry name" value="PROTEIN-GLUTAMINE GAMMA-GLUTAMYLTRANSFERASE"/>
    <property type="match status" value="1"/>
</dbReference>
<evidence type="ECO:0000256" key="7">
    <source>
        <dbReference type="ARBA" id="ARBA00051843"/>
    </source>
</evidence>
<dbReference type="InterPro" id="IPR036238">
    <property type="entry name" value="Transglutaminase_C_sf"/>
</dbReference>
<feature type="binding site" evidence="9">
    <location>
        <position position="411"/>
    </location>
    <ligand>
        <name>Ca(2+)</name>
        <dbReference type="ChEBI" id="CHEBI:29108"/>
    </ligand>
</feature>
<dbReference type="Pfam" id="PF00927">
    <property type="entry name" value="Transglut_C"/>
    <property type="match status" value="2"/>
</dbReference>
<evidence type="ECO:0000256" key="2">
    <source>
        <dbReference type="ARBA" id="ARBA00022679"/>
    </source>
</evidence>
<dbReference type="KEGG" id="acoc:108691080"/>
<evidence type="ECO:0000256" key="9">
    <source>
        <dbReference type="PIRSR" id="PIRSR000459-2"/>
    </source>
</evidence>
<evidence type="ECO:0000313" key="12">
    <source>
        <dbReference type="Proteomes" id="UP000078540"/>
    </source>
</evidence>
<dbReference type="SUPFAM" id="SSF54001">
    <property type="entry name" value="Cysteine proteinases"/>
    <property type="match status" value="1"/>
</dbReference>
<dbReference type="FunFam" id="2.60.40.10:FF:000171">
    <property type="entry name" value="protein-glutamine gamma-glutamyltransferase 6"/>
    <property type="match status" value="1"/>
</dbReference>